<gene>
    <name evidence="3" type="ORF">SAMN02910406_00114</name>
</gene>
<feature type="transmembrane region" description="Helical" evidence="1">
    <location>
        <begin position="162"/>
        <end position="182"/>
    </location>
</feature>
<dbReference type="EMBL" id="FOKQ01000001">
    <property type="protein sequence ID" value="SFB66702.1"/>
    <property type="molecule type" value="Genomic_DNA"/>
</dbReference>
<evidence type="ECO:0000256" key="1">
    <source>
        <dbReference type="SAM" id="Phobius"/>
    </source>
</evidence>
<dbReference type="InterPro" id="IPR036938">
    <property type="entry name" value="PAP2/HPO_sf"/>
</dbReference>
<protein>
    <submittedName>
        <fullName evidence="3">Undecaprenyl-diphosphatase</fullName>
    </submittedName>
</protein>
<evidence type="ECO:0000313" key="3">
    <source>
        <dbReference type="EMBL" id="SFB66702.1"/>
    </source>
</evidence>
<feature type="transmembrane region" description="Helical" evidence="1">
    <location>
        <begin position="136"/>
        <end position="155"/>
    </location>
</feature>
<dbReference type="RefSeq" id="WP_074959546.1">
    <property type="nucleotide sequence ID" value="NZ_FOKQ01000001.1"/>
</dbReference>
<proteinExistence type="predicted"/>
<dbReference type="Gene3D" id="1.20.144.10">
    <property type="entry name" value="Phosphatidic acid phosphatase type 2/haloperoxidase"/>
    <property type="match status" value="1"/>
</dbReference>
<feature type="transmembrane region" description="Helical" evidence="1">
    <location>
        <begin position="194"/>
        <end position="214"/>
    </location>
</feature>
<evidence type="ECO:0000259" key="2">
    <source>
        <dbReference type="Pfam" id="PF01569"/>
    </source>
</evidence>
<reference evidence="3 4" key="1">
    <citation type="submission" date="2016-10" db="EMBL/GenBank/DDBJ databases">
        <authorList>
            <person name="de Groot N.N."/>
        </authorList>
    </citation>
    <scope>NUCLEOTIDE SEQUENCE [LARGE SCALE GENOMIC DNA]</scope>
    <source>
        <strain evidence="3 4">AR67</strain>
    </source>
</reference>
<dbReference type="OrthoDB" id="371155at2"/>
<name>A0A1I1CX75_RUMAL</name>
<keyword evidence="1" id="KW-0812">Transmembrane</keyword>
<feature type="transmembrane region" description="Helical" evidence="1">
    <location>
        <begin position="66"/>
        <end position="87"/>
    </location>
</feature>
<sequence>MRNKGKKLTIFGVVMLAIFAMWTYLIQTVDVQPVGQKGTDIGFADINVRFHDITGVHMSIYTITDWLGLVPIAVCMGFGLLGLTQLVKRKSLLKVDVDIVLLGVYYILVIFGYLIFEMIPINYRPIPINGYMEASYPSSTTLLVLSVMPTLSFQAHRRASAGVLKLLADIFALFFSLFMVIGRTVSGVHWLTDIIGSVTLSGGLYLLYHGAVLLNEKD</sequence>
<organism evidence="3 4">
    <name type="scientific">Ruminococcus albus</name>
    <dbReference type="NCBI Taxonomy" id="1264"/>
    <lineage>
        <taxon>Bacteria</taxon>
        <taxon>Bacillati</taxon>
        <taxon>Bacillota</taxon>
        <taxon>Clostridia</taxon>
        <taxon>Eubacteriales</taxon>
        <taxon>Oscillospiraceae</taxon>
        <taxon>Ruminococcus</taxon>
    </lineage>
</organism>
<dbReference type="Proteomes" id="UP000182192">
    <property type="component" value="Unassembled WGS sequence"/>
</dbReference>
<dbReference type="AlphaFoldDB" id="A0A1I1CX75"/>
<keyword evidence="1" id="KW-0472">Membrane</keyword>
<keyword evidence="1" id="KW-1133">Transmembrane helix</keyword>
<feature type="domain" description="Phosphatidic acid phosphatase type 2/haloperoxidase" evidence="2">
    <location>
        <begin position="133"/>
        <end position="209"/>
    </location>
</feature>
<evidence type="ECO:0000313" key="4">
    <source>
        <dbReference type="Proteomes" id="UP000182192"/>
    </source>
</evidence>
<dbReference type="SUPFAM" id="SSF48317">
    <property type="entry name" value="Acid phosphatase/Vanadium-dependent haloperoxidase"/>
    <property type="match status" value="1"/>
</dbReference>
<feature type="transmembrane region" description="Helical" evidence="1">
    <location>
        <begin position="99"/>
        <end position="116"/>
    </location>
</feature>
<accession>A0A1I1CX75</accession>
<dbReference type="InterPro" id="IPR000326">
    <property type="entry name" value="PAP2/HPO"/>
</dbReference>
<dbReference type="Pfam" id="PF01569">
    <property type="entry name" value="PAP2"/>
    <property type="match status" value="1"/>
</dbReference>
<feature type="transmembrane region" description="Helical" evidence="1">
    <location>
        <begin position="7"/>
        <end position="26"/>
    </location>
</feature>